<keyword evidence="2" id="KW-0812">Transmembrane</keyword>
<dbReference type="Proteomes" id="UP001285244">
    <property type="component" value="Unassembled WGS sequence"/>
</dbReference>
<keyword evidence="5" id="KW-1185">Reference proteome</keyword>
<feature type="domain" description="EamA" evidence="3">
    <location>
        <begin position="11"/>
        <end position="139"/>
    </location>
</feature>
<comment type="similarity">
    <text evidence="1">Belongs to the EamA transporter family.</text>
</comment>
<dbReference type="EMBL" id="JALBUS010000009">
    <property type="protein sequence ID" value="MDX8417601.1"/>
    <property type="molecule type" value="Genomic_DNA"/>
</dbReference>
<protein>
    <submittedName>
        <fullName evidence="4">EamA family transporter</fullName>
    </submittedName>
</protein>
<organism evidence="4 5">
    <name type="scientific">Absicoccus intestinalis</name>
    <dbReference type="NCBI Taxonomy" id="2926319"/>
    <lineage>
        <taxon>Bacteria</taxon>
        <taxon>Bacillati</taxon>
        <taxon>Bacillota</taxon>
        <taxon>Erysipelotrichia</taxon>
        <taxon>Erysipelotrichales</taxon>
        <taxon>Erysipelotrichaceae</taxon>
        <taxon>Absicoccus</taxon>
    </lineage>
</organism>
<sequence length="140" mass="15451">MSIPYFLPLVIVIFCNIGYHTFSKSLPSNINPFIGLAATYGVAFVGSLFLFLLTKDTLYFNQKVNINKYNLLLGIVIIGVEGGYMLMYRAGWEISKASVIANIVVAILLLVMGAIVFHESVDLKKVVGILFCLLGIAWIK</sequence>
<accession>A0ABU4WM07</accession>
<dbReference type="InterPro" id="IPR000620">
    <property type="entry name" value="EamA_dom"/>
</dbReference>
<evidence type="ECO:0000256" key="1">
    <source>
        <dbReference type="ARBA" id="ARBA00007362"/>
    </source>
</evidence>
<evidence type="ECO:0000313" key="4">
    <source>
        <dbReference type="EMBL" id="MDX8417601.1"/>
    </source>
</evidence>
<keyword evidence="2" id="KW-0472">Membrane</keyword>
<evidence type="ECO:0000259" key="3">
    <source>
        <dbReference type="Pfam" id="PF00892"/>
    </source>
</evidence>
<feature type="transmembrane region" description="Helical" evidence="2">
    <location>
        <begin position="69"/>
        <end position="87"/>
    </location>
</feature>
<comment type="caution">
    <text evidence="4">The sequence shown here is derived from an EMBL/GenBank/DDBJ whole genome shotgun (WGS) entry which is preliminary data.</text>
</comment>
<evidence type="ECO:0000313" key="5">
    <source>
        <dbReference type="Proteomes" id="UP001285244"/>
    </source>
</evidence>
<evidence type="ECO:0000256" key="2">
    <source>
        <dbReference type="SAM" id="Phobius"/>
    </source>
</evidence>
<reference evidence="4 5" key="1">
    <citation type="submission" date="2022-03" db="EMBL/GenBank/DDBJ databases">
        <title>Novel taxa within the pig intestine.</title>
        <authorList>
            <person name="Wylensek D."/>
            <person name="Bishof K."/>
            <person name="Afrizal A."/>
            <person name="Clavel T."/>
        </authorList>
    </citation>
    <scope>NUCLEOTIDE SEQUENCE [LARGE SCALE GENOMIC DNA]</scope>
    <source>
        <strain evidence="4 5">Cla-KB-P134</strain>
    </source>
</reference>
<gene>
    <name evidence="4" type="ORF">MOZ64_07065</name>
</gene>
<feature type="transmembrane region" description="Helical" evidence="2">
    <location>
        <begin position="99"/>
        <end position="117"/>
    </location>
</feature>
<name>A0ABU4WM07_9FIRM</name>
<keyword evidence="2" id="KW-1133">Transmembrane helix</keyword>
<feature type="transmembrane region" description="Helical" evidence="2">
    <location>
        <begin position="34"/>
        <end position="54"/>
    </location>
</feature>
<proteinExistence type="inferred from homology"/>
<dbReference type="Pfam" id="PF00892">
    <property type="entry name" value="EamA"/>
    <property type="match status" value="1"/>
</dbReference>
<dbReference type="RefSeq" id="WP_320325886.1">
    <property type="nucleotide sequence ID" value="NZ_JALBUS010000009.1"/>
</dbReference>
<feature type="transmembrane region" description="Helical" evidence="2">
    <location>
        <begin position="6"/>
        <end position="22"/>
    </location>
</feature>